<feature type="transmembrane region" description="Helical" evidence="8">
    <location>
        <begin position="137"/>
        <end position="155"/>
    </location>
</feature>
<feature type="transmembrane region" description="Helical" evidence="8">
    <location>
        <begin position="357"/>
        <end position="380"/>
    </location>
</feature>
<reference evidence="9 10" key="1">
    <citation type="submission" date="2021-05" db="EMBL/GenBank/DDBJ databases">
        <title>Bacteria Genome sequencing.</title>
        <authorList>
            <person name="Takabe Y."/>
            <person name="Nakajima Y."/>
            <person name="Suzuki S."/>
            <person name="Shiozaki T."/>
        </authorList>
    </citation>
    <scope>NUCLEOTIDE SEQUENCE [LARGE SCALE GENOMIC DNA]</scope>
    <source>
        <strain evidence="9 10">AI_62</strain>
    </source>
</reference>
<evidence type="ECO:0000313" key="9">
    <source>
        <dbReference type="EMBL" id="GIT95922.1"/>
    </source>
</evidence>
<evidence type="ECO:0000256" key="7">
    <source>
        <dbReference type="ARBA" id="ARBA00023136"/>
    </source>
</evidence>
<evidence type="ECO:0000256" key="1">
    <source>
        <dbReference type="ARBA" id="ARBA00004651"/>
    </source>
</evidence>
<feature type="transmembrane region" description="Helical" evidence="8">
    <location>
        <begin position="46"/>
        <end position="65"/>
    </location>
</feature>
<dbReference type="Pfam" id="PF02386">
    <property type="entry name" value="TrkH"/>
    <property type="match status" value="1"/>
</dbReference>
<name>A0ABQ4NPA7_9RHOB</name>
<feature type="transmembrane region" description="Helical" evidence="8">
    <location>
        <begin position="287"/>
        <end position="306"/>
    </location>
</feature>
<protein>
    <submittedName>
        <fullName evidence="9">Potassium transporter TrkH</fullName>
    </submittedName>
</protein>
<dbReference type="InterPro" id="IPR003445">
    <property type="entry name" value="Cat_transpt"/>
</dbReference>
<keyword evidence="6" id="KW-0406">Ion transport</keyword>
<keyword evidence="4 8" id="KW-0812">Transmembrane</keyword>
<feature type="transmembrane region" description="Helical" evidence="8">
    <location>
        <begin position="108"/>
        <end position="125"/>
    </location>
</feature>
<feature type="transmembrane region" description="Helical" evidence="8">
    <location>
        <begin position="419"/>
        <end position="440"/>
    </location>
</feature>
<evidence type="ECO:0000256" key="8">
    <source>
        <dbReference type="SAM" id="Phobius"/>
    </source>
</evidence>
<evidence type="ECO:0000256" key="2">
    <source>
        <dbReference type="ARBA" id="ARBA00022448"/>
    </source>
</evidence>
<feature type="transmembrane region" description="Helical" evidence="8">
    <location>
        <begin position="318"/>
        <end position="337"/>
    </location>
</feature>
<evidence type="ECO:0000256" key="6">
    <source>
        <dbReference type="ARBA" id="ARBA00023065"/>
    </source>
</evidence>
<feature type="transmembrane region" description="Helical" evidence="8">
    <location>
        <begin position="12"/>
        <end position="34"/>
    </location>
</feature>
<comment type="caution">
    <text evidence="9">The sequence shown here is derived from an EMBL/GenBank/DDBJ whole genome shotgun (WGS) entry which is preliminary data.</text>
</comment>
<evidence type="ECO:0000256" key="5">
    <source>
        <dbReference type="ARBA" id="ARBA00022989"/>
    </source>
</evidence>
<proteinExistence type="predicted"/>
<feature type="transmembrane region" description="Helical" evidence="8">
    <location>
        <begin position="248"/>
        <end position="267"/>
    </location>
</feature>
<dbReference type="PANTHER" id="PTHR32024">
    <property type="entry name" value="TRK SYSTEM POTASSIUM UPTAKE PROTEIN TRKG-RELATED"/>
    <property type="match status" value="1"/>
</dbReference>
<dbReference type="EMBL" id="BPFH01000004">
    <property type="protein sequence ID" value="GIT95922.1"/>
    <property type="molecule type" value="Genomic_DNA"/>
</dbReference>
<keyword evidence="7 8" id="KW-0472">Membrane</keyword>
<dbReference type="PANTHER" id="PTHR32024:SF3">
    <property type="entry name" value="TRK SYSTEM POTASSIUM UPTAKE PROTEIN"/>
    <property type="match status" value="1"/>
</dbReference>
<comment type="subcellular location">
    <subcellularLocation>
        <location evidence="1">Cell membrane</location>
        <topology evidence="1">Multi-pass membrane protein</topology>
    </subcellularLocation>
</comment>
<sequence>MNDLAGGTARRRVPLLVWLAGILSASMYVPAIHAVLRDAHFEGRVFFYWGTILLFLTGAVAIASARERSSNVTRSHLVALLGALTLLPGMAAIPLWEVLANTRPVNAYVEMVAAITTTGGTLFAPTRLSETLHLWRAVVGWQGGLLMLVAAVAILDPLRLGGFEVTEATAIRRGASVTTRIQTPDPEIRLLRSLRVIGPIYAVLTGALWAFLVAAGETPTRAVIHAMSTLSTSGITARTGMVDNGAGIIGEMAVFAFLLFAVTRIAFTEERWRDRLTRLPDNRELRIAAAIVGSVSVLLLLRHWVFALDVQAETDALGALRALWGTAFTVLSFLTTTGWESTDWATARTWSGLDTPIVLLLGLALFGGGVATTAGGVKLLRIYALYEHGRREIHLLVHPHGIAGGAGARTRLPMRGVEAAWVFFMLFALGIGAVTLALSITGVSFTNAMILAISALTTTGPLADIALGTGPATGIGTLSDAAKIIWAGAMVLGRLETLALIALFNPDFWRK</sequence>
<dbReference type="Proteomes" id="UP000786693">
    <property type="component" value="Unassembled WGS sequence"/>
</dbReference>
<feature type="transmembrane region" description="Helical" evidence="8">
    <location>
        <begin position="196"/>
        <end position="215"/>
    </location>
</feature>
<evidence type="ECO:0000256" key="4">
    <source>
        <dbReference type="ARBA" id="ARBA00022692"/>
    </source>
</evidence>
<evidence type="ECO:0000256" key="3">
    <source>
        <dbReference type="ARBA" id="ARBA00022475"/>
    </source>
</evidence>
<gene>
    <name evidence="9" type="primary">trkH1</name>
    <name evidence="9" type="ORF">JANAI62_25450</name>
</gene>
<feature type="transmembrane region" description="Helical" evidence="8">
    <location>
        <begin position="77"/>
        <end position="96"/>
    </location>
</feature>
<keyword evidence="3" id="KW-1003">Cell membrane</keyword>
<dbReference type="RefSeq" id="WP_255576378.1">
    <property type="nucleotide sequence ID" value="NZ_BPFH01000004.1"/>
</dbReference>
<keyword evidence="2" id="KW-0813">Transport</keyword>
<feature type="transmembrane region" description="Helical" evidence="8">
    <location>
        <begin position="484"/>
        <end position="504"/>
    </location>
</feature>
<accession>A0ABQ4NPA7</accession>
<organism evidence="9 10">
    <name type="scientific">Jannaschia pagri</name>
    <dbReference type="NCBI Taxonomy" id="2829797"/>
    <lineage>
        <taxon>Bacteria</taxon>
        <taxon>Pseudomonadati</taxon>
        <taxon>Pseudomonadota</taxon>
        <taxon>Alphaproteobacteria</taxon>
        <taxon>Rhodobacterales</taxon>
        <taxon>Roseobacteraceae</taxon>
        <taxon>Jannaschia</taxon>
    </lineage>
</organism>
<keyword evidence="5 8" id="KW-1133">Transmembrane helix</keyword>
<evidence type="ECO:0000313" key="10">
    <source>
        <dbReference type="Proteomes" id="UP000786693"/>
    </source>
</evidence>
<keyword evidence="10" id="KW-1185">Reference proteome</keyword>